<dbReference type="PANTHER" id="PTHR24379">
    <property type="entry name" value="KRAB AND ZINC FINGER DOMAIN-CONTAINING"/>
    <property type="match status" value="1"/>
</dbReference>
<dbReference type="SUPFAM" id="SSF57667">
    <property type="entry name" value="beta-beta-alpha zinc fingers"/>
    <property type="match status" value="4"/>
</dbReference>
<dbReference type="InterPro" id="IPR036236">
    <property type="entry name" value="Znf_C2H2_sf"/>
</dbReference>
<sequence>MAHTRFDFQANYSLHDKMKPKSQLKKCTTFSLPQKQLPVCLICLKKVTTLSTYQTEHNQYLNFLSTAKASQNRDHHDNNDLYKLFLYFCKRYLKLKNADSFLEACSKREDGDVSGTESGPHFCETCHHLLGYLLNIYLDLTRLKMQLLSKVKELGEVITESKNAGSKKLATGLLRKLCAQLNVSNHLLVIQLRRKLVEKCSTKAQKMLPTIVLKRHVPDKTKEVALVSLIVLFSLIYGWDLSKVQIPTSQLEKSTNDESDLGTENDIPNSNNNDFDALCIPDSIPLKRTRRRTKRKTNTFSSSSTSFENFLKIEHTSTTTVNILNNELLVKEEETFDHLNEDNDEDDNHFGDDPEWVPSGFDGVEPEDNDHDDNKYPPEKIYKPDGDVKAERKKRKPKSSSSATKRVTKKRRRIRSPSPSGLPRTRGRPPRELPPDHIYDPSLKCKQCNKYFKTRYLLFDHIAKIHEACEKPFQCQTCHSCHSGIRPLRKHLKEHHELPDDKPFGCWFCDKSYSTQQLCDIHRKIFHFTLHQKLFCDDDECQEQFDSTKDQNAHLQTHLSPEQTPEENLFICRICSRGFLNRYRLQLHEFTHKSKDYDGYFKCDQCYAYYRNFSVLMSHYNRYHMEENKQIIHRCQSHLCNLYEVTKKELDTHAGRHKLTKEICIARQNLPPRPPRGGYKKKTAVESNVDNNTNSNTPKNGDDEGNDDKTHPVPNARPRKRKNFPVICEECGLECISRSRLKRHKFVHGEPQFTCRHCQKKFRRRDHLDIHVLRIHSESKLFICEVCGRSCPTKPELKYHVAEHEKRYHCTFCPMRFARRTILTGHERTHTGEKLQCEWCPVSKACLFNIKKHVKKCHPEEYKMHYADGSRTQYRYKIIKDSTAAALRDNQGMNNTENKNSEMMETTQSAESQMLTTSDGNNFNSGIVGSPNVDDILNLVSAPKPENVSMNNCEDSKSNELLQI</sequence>
<dbReference type="SMART" id="SM00355">
    <property type="entry name" value="ZnF_C2H2"/>
    <property type="match status" value="11"/>
</dbReference>
<feature type="region of interest" description="Disordered" evidence="6">
    <location>
        <begin position="665"/>
        <end position="719"/>
    </location>
</feature>
<feature type="region of interest" description="Disordered" evidence="6">
    <location>
        <begin position="944"/>
        <end position="964"/>
    </location>
</feature>
<feature type="domain" description="C2H2-type" evidence="7">
    <location>
        <begin position="570"/>
        <end position="597"/>
    </location>
</feature>
<evidence type="ECO:0000256" key="2">
    <source>
        <dbReference type="ARBA" id="ARBA00022737"/>
    </source>
</evidence>
<keyword evidence="1" id="KW-0479">Metal-binding</keyword>
<dbReference type="InterPro" id="IPR013087">
    <property type="entry name" value="Znf_C2H2_type"/>
</dbReference>
<evidence type="ECO:0000256" key="5">
    <source>
        <dbReference type="PROSITE-ProRule" id="PRU00042"/>
    </source>
</evidence>
<evidence type="ECO:0000256" key="4">
    <source>
        <dbReference type="ARBA" id="ARBA00022833"/>
    </source>
</evidence>
<comment type="caution">
    <text evidence="8">The sequence shown here is derived from an EMBL/GenBank/DDBJ whole genome shotgun (WGS) entry which is preliminary data.</text>
</comment>
<keyword evidence="9" id="KW-1185">Reference proteome</keyword>
<keyword evidence="2" id="KW-0677">Repeat</keyword>
<dbReference type="Gene3D" id="3.30.160.60">
    <property type="entry name" value="Classic Zinc Finger"/>
    <property type="match status" value="4"/>
</dbReference>
<organism evidence="8 9">
    <name type="scientific">Orchesella dallaii</name>
    <dbReference type="NCBI Taxonomy" id="48710"/>
    <lineage>
        <taxon>Eukaryota</taxon>
        <taxon>Metazoa</taxon>
        <taxon>Ecdysozoa</taxon>
        <taxon>Arthropoda</taxon>
        <taxon>Hexapoda</taxon>
        <taxon>Collembola</taxon>
        <taxon>Entomobryomorpha</taxon>
        <taxon>Entomobryoidea</taxon>
        <taxon>Orchesellidae</taxon>
        <taxon>Orchesellinae</taxon>
        <taxon>Orchesella</taxon>
    </lineage>
</organism>
<feature type="compositionally biased region" description="Basic and acidic residues" evidence="6">
    <location>
        <begin position="372"/>
        <end position="390"/>
    </location>
</feature>
<proteinExistence type="predicted"/>
<accession>A0ABP1Q0F1</accession>
<dbReference type="Proteomes" id="UP001642540">
    <property type="component" value="Unassembled WGS sequence"/>
</dbReference>
<feature type="compositionally biased region" description="Polar residues" evidence="6">
    <location>
        <begin position="685"/>
        <end position="699"/>
    </location>
</feature>
<dbReference type="PROSITE" id="PS00028">
    <property type="entry name" value="ZINC_FINGER_C2H2_1"/>
    <property type="match status" value="8"/>
</dbReference>
<reference evidence="8 9" key="1">
    <citation type="submission" date="2024-08" db="EMBL/GenBank/DDBJ databases">
        <authorList>
            <person name="Cucini C."/>
            <person name="Frati F."/>
        </authorList>
    </citation>
    <scope>NUCLEOTIDE SEQUENCE [LARGE SCALE GENOMIC DNA]</scope>
</reference>
<gene>
    <name evidence="8" type="ORF">ODALV1_LOCUS4838</name>
</gene>
<evidence type="ECO:0000313" key="8">
    <source>
        <dbReference type="EMBL" id="CAL8081107.1"/>
    </source>
</evidence>
<feature type="compositionally biased region" description="Polar residues" evidence="6">
    <location>
        <begin position="948"/>
        <end position="964"/>
    </location>
</feature>
<keyword evidence="4" id="KW-0862">Zinc</keyword>
<feature type="domain" description="C2H2-type" evidence="7">
    <location>
        <begin position="443"/>
        <end position="471"/>
    </location>
</feature>
<evidence type="ECO:0000256" key="6">
    <source>
        <dbReference type="SAM" id="MobiDB-lite"/>
    </source>
</evidence>
<feature type="region of interest" description="Disordered" evidence="6">
    <location>
        <begin position="250"/>
        <end position="274"/>
    </location>
</feature>
<feature type="domain" description="C2H2-type" evidence="7">
    <location>
        <begin position="601"/>
        <end position="629"/>
    </location>
</feature>
<feature type="compositionally biased region" description="Basic and acidic residues" evidence="6">
    <location>
        <begin position="429"/>
        <end position="438"/>
    </location>
</feature>
<dbReference type="EMBL" id="CAXLJM020000014">
    <property type="protein sequence ID" value="CAL8081107.1"/>
    <property type="molecule type" value="Genomic_DNA"/>
</dbReference>
<keyword evidence="3 5" id="KW-0863">Zinc-finger</keyword>
<evidence type="ECO:0000259" key="7">
    <source>
        <dbReference type="PROSITE" id="PS50157"/>
    </source>
</evidence>
<feature type="compositionally biased region" description="Basic residues" evidence="6">
    <location>
        <begin position="406"/>
        <end position="415"/>
    </location>
</feature>
<feature type="region of interest" description="Disordered" evidence="6">
    <location>
        <begin position="339"/>
        <end position="438"/>
    </location>
</feature>
<protein>
    <recommendedName>
        <fullName evidence="7">C2H2-type domain-containing protein</fullName>
    </recommendedName>
</protein>
<name>A0ABP1Q0F1_9HEXA</name>
<dbReference type="PANTHER" id="PTHR24379:SF121">
    <property type="entry name" value="C2H2-TYPE DOMAIN-CONTAINING PROTEIN"/>
    <property type="match status" value="1"/>
</dbReference>
<evidence type="ECO:0000256" key="3">
    <source>
        <dbReference type="ARBA" id="ARBA00022771"/>
    </source>
</evidence>
<evidence type="ECO:0000313" key="9">
    <source>
        <dbReference type="Proteomes" id="UP001642540"/>
    </source>
</evidence>
<dbReference type="PROSITE" id="PS50157">
    <property type="entry name" value="ZINC_FINGER_C2H2_2"/>
    <property type="match status" value="5"/>
</dbReference>
<feature type="domain" description="C2H2-type" evidence="7">
    <location>
        <begin position="753"/>
        <end position="781"/>
    </location>
</feature>
<evidence type="ECO:0000256" key="1">
    <source>
        <dbReference type="ARBA" id="ARBA00022723"/>
    </source>
</evidence>
<feature type="domain" description="C2H2-type" evidence="7">
    <location>
        <begin position="808"/>
        <end position="835"/>
    </location>
</feature>